<protein>
    <submittedName>
        <fullName evidence="1">Uncharacterized protein</fullName>
    </submittedName>
</protein>
<dbReference type="OrthoDB" id="10251855at2759"/>
<organism evidence="1 2">
    <name type="scientific">Fusarium culmorum</name>
    <dbReference type="NCBI Taxonomy" id="5516"/>
    <lineage>
        <taxon>Eukaryota</taxon>
        <taxon>Fungi</taxon>
        <taxon>Dikarya</taxon>
        <taxon>Ascomycota</taxon>
        <taxon>Pezizomycotina</taxon>
        <taxon>Sordariomycetes</taxon>
        <taxon>Hypocreomycetidae</taxon>
        <taxon>Hypocreales</taxon>
        <taxon>Nectriaceae</taxon>
        <taxon>Fusarium</taxon>
    </lineage>
</organism>
<dbReference type="InterPro" id="IPR036610">
    <property type="entry name" value="PEBP-like_sf"/>
</dbReference>
<dbReference type="PANTHER" id="PTHR30289">
    <property type="entry name" value="UNCHARACTERIZED PROTEIN YBCL-RELATED"/>
    <property type="match status" value="1"/>
</dbReference>
<dbReference type="Pfam" id="PF01161">
    <property type="entry name" value="PBP"/>
    <property type="match status" value="1"/>
</dbReference>
<reference evidence="1 2" key="1">
    <citation type="submission" date="2018-02" db="EMBL/GenBank/DDBJ databases">
        <title>Fusarium culmorum secondary metabolites in fungal-bacterial-plant interactions.</title>
        <authorList>
            <person name="Schmidt R."/>
        </authorList>
    </citation>
    <scope>NUCLEOTIDE SEQUENCE [LARGE SCALE GENOMIC DNA]</scope>
    <source>
        <strain evidence="1 2">PV</strain>
    </source>
</reference>
<dbReference type="SUPFAM" id="SSF49777">
    <property type="entry name" value="PEBP-like"/>
    <property type="match status" value="1"/>
</dbReference>
<sequence length="227" mass="25373">MTVYIEVAASWLFKNYKGRDAKAFFTTPAFAQQPEPTLSVTSPDCGPDGATLGKEYMHGGQGKFPQLQWNSHEGVKEWLLVTEDPDAPLPTPICHGLYLSIPGQKTNVVNEDFQSLSETSTKLKGGFYYGANRSGKIYVLPRPLINHGIHRYWFEVIGLSEPLDEKLVISKPNRDQVAEAIQGKVVVWGNGWVSVRGDGSESRSYWSEQKIQATTVWVFYIMKVVST</sequence>
<accession>A0A2T4GMD8</accession>
<name>A0A2T4GMD8_FUSCU</name>
<dbReference type="Gene3D" id="3.90.280.10">
    <property type="entry name" value="PEBP-like"/>
    <property type="match status" value="1"/>
</dbReference>
<comment type="caution">
    <text evidence="1">The sequence shown here is derived from an EMBL/GenBank/DDBJ whole genome shotgun (WGS) entry which is preliminary data.</text>
</comment>
<dbReference type="AlphaFoldDB" id="A0A2T4GMD8"/>
<dbReference type="InterPro" id="IPR008914">
    <property type="entry name" value="PEBP"/>
</dbReference>
<gene>
    <name evidence="1" type="ORF">FCULG_00000848</name>
</gene>
<dbReference type="EMBL" id="PVEM01000012">
    <property type="protein sequence ID" value="PTD04726.1"/>
    <property type="molecule type" value="Genomic_DNA"/>
</dbReference>
<proteinExistence type="predicted"/>
<dbReference type="OMA" id="MEWIERP"/>
<dbReference type="Proteomes" id="UP000241587">
    <property type="component" value="Unassembled WGS sequence"/>
</dbReference>
<evidence type="ECO:0000313" key="2">
    <source>
        <dbReference type="Proteomes" id="UP000241587"/>
    </source>
</evidence>
<keyword evidence="2" id="KW-1185">Reference proteome</keyword>
<evidence type="ECO:0000313" key="1">
    <source>
        <dbReference type="EMBL" id="PTD04726.1"/>
    </source>
</evidence>
<dbReference type="InterPro" id="IPR049556">
    <property type="entry name" value="PhiB"/>
</dbReference>
<dbReference type="PANTHER" id="PTHR30289:SF1">
    <property type="entry name" value="PEBP (PHOSPHATIDYLETHANOLAMINE-BINDING PROTEIN) FAMILY PROTEIN"/>
    <property type="match status" value="1"/>
</dbReference>
<dbReference type="CDD" id="cd00457">
    <property type="entry name" value="PEBP"/>
    <property type="match status" value="1"/>
</dbReference>